<keyword evidence="1" id="KW-0732">Signal</keyword>
<gene>
    <name evidence="2" type="ORF">SD71_10195</name>
</gene>
<dbReference type="Gene3D" id="2.50.20.10">
    <property type="entry name" value="Lipoprotein localisation LolA/LolB/LppX"/>
    <property type="match status" value="1"/>
</dbReference>
<evidence type="ECO:0000256" key="1">
    <source>
        <dbReference type="SAM" id="SignalP"/>
    </source>
</evidence>
<feature type="signal peptide" evidence="1">
    <location>
        <begin position="1"/>
        <end position="26"/>
    </location>
</feature>
<organism evidence="2 3">
    <name type="scientific">Cohnella kolymensis</name>
    <dbReference type="NCBI Taxonomy" id="1590652"/>
    <lineage>
        <taxon>Bacteria</taxon>
        <taxon>Bacillati</taxon>
        <taxon>Bacillota</taxon>
        <taxon>Bacilli</taxon>
        <taxon>Bacillales</taxon>
        <taxon>Paenibacillaceae</taxon>
        <taxon>Cohnella</taxon>
    </lineage>
</organism>
<dbReference type="Proteomes" id="UP000054526">
    <property type="component" value="Unassembled WGS sequence"/>
</dbReference>
<accession>A0ABR5A3Z7</accession>
<proteinExistence type="predicted"/>
<sequence>MKMKMMILVLLGIFLLSCSGFSSVSAASSAKKMTTKEVVEKILHTKLVPTYAEIEANSTGSGHTGMTIKAWDNTIKGQFRTEEKIGDTISYSVSSGKKTITYTKGENQAIEYNAGTTVSLNDAKPVLKEMQETTVLTFVGVEKLLNRSVYHLKGKGKTETITINNRGQSDSFKHTYPDREIWIDTKTGFVMKDTERDTRLSIERFKEVVKVDFAPKFSAATFKLTLPKNVTIVNADDLKPKQ</sequence>
<keyword evidence="3" id="KW-1185">Reference proteome</keyword>
<comment type="caution">
    <text evidence="2">The sequence shown here is derived from an EMBL/GenBank/DDBJ whole genome shotgun (WGS) entry which is preliminary data.</text>
</comment>
<reference evidence="2 3" key="1">
    <citation type="submission" date="2014-12" db="EMBL/GenBank/DDBJ databases">
        <title>Draft genome sequence of Cohnella kolymensis strain B-2846.</title>
        <authorList>
            <person name="Karlyshev A.V."/>
            <person name="Kudryashova E.B."/>
        </authorList>
    </citation>
    <scope>NUCLEOTIDE SEQUENCE [LARGE SCALE GENOMIC DNA]</scope>
    <source>
        <strain evidence="2 3">VKM B-2846</strain>
    </source>
</reference>
<protein>
    <submittedName>
        <fullName evidence="2">Uncharacterized protein</fullName>
    </submittedName>
</protein>
<name>A0ABR5A3Z7_9BACL</name>
<dbReference type="PROSITE" id="PS51257">
    <property type="entry name" value="PROKAR_LIPOPROTEIN"/>
    <property type="match status" value="1"/>
</dbReference>
<dbReference type="EMBL" id="JXAL01000016">
    <property type="protein sequence ID" value="KIL35777.1"/>
    <property type="molecule type" value="Genomic_DNA"/>
</dbReference>
<evidence type="ECO:0000313" key="2">
    <source>
        <dbReference type="EMBL" id="KIL35777.1"/>
    </source>
</evidence>
<feature type="chain" id="PRO_5047290647" evidence="1">
    <location>
        <begin position="27"/>
        <end position="242"/>
    </location>
</feature>
<evidence type="ECO:0000313" key="3">
    <source>
        <dbReference type="Proteomes" id="UP000054526"/>
    </source>
</evidence>
<dbReference type="RefSeq" id="WP_041062331.1">
    <property type="nucleotide sequence ID" value="NZ_JXAL01000016.1"/>
</dbReference>